<dbReference type="PROSITE" id="PS50943">
    <property type="entry name" value="HTH_CROC1"/>
    <property type="match status" value="1"/>
</dbReference>
<feature type="domain" description="HTH cro/C1-type" evidence="1">
    <location>
        <begin position="42"/>
        <end position="93"/>
    </location>
</feature>
<dbReference type="SUPFAM" id="SSF47413">
    <property type="entry name" value="lambda repressor-like DNA-binding domains"/>
    <property type="match status" value="1"/>
</dbReference>
<dbReference type="Pfam" id="PF17765">
    <property type="entry name" value="MLTR_LBD"/>
    <property type="match status" value="1"/>
</dbReference>
<organism evidence="2 3">
    <name type="scientific">Nonomuraea jiangxiensis</name>
    <dbReference type="NCBI Taxonomy" id="633440"/>
    <lineage>
        <taxon>Bacteria</taxon>
        <taxon>Bacillati</taxon>
        <taxon>Actinomycetota</taxon>
        <taxon>Actinomycetes</taxon>
        <taxon>Streptosporangiales</taxon>
        <taxon>Streptosporangiaceae</taxon>
        <taxon>Nonomuraea</taxon>
    </lineage>
</organism>
<dbReference type="Gene3D" id="1.10.260.40">
    <property type="entry name" value="lambda repressor-like DNA-binding domains"/>
    <property type="match status" value="1"/>
</dbReference>
<dbReference type="GO" id="GO:0003677">
    <property type="term" value="F:DNA binding"/>
    <property type="evidence" value="ECO:0007669"/>
    <property type="project" value="InterPro"/>
</dbReference>
<dbReference type="InterPro" id="IPR010982">
    <property type="entry name" value="Lambda_DNA-bd_dom_sf"/>
</dbReference>
<dbReference type="PANTHER" id="PTHR35010">
    <property type="entry name" value="BLL4672 PROTEIN-RELATED"/>
    <property type="match status" value="1"/>
</dbReference>
<dbReference type="InterPro" id="IPR001387">
    <property type="entry name" value="Cro/C1-type_HTH"/>
</dbReference>
<name>A0A1G8EMG9_9ACTN</name>
<dbReference type="STRING" id="633440.SAMN05421869_10333"/>
<sequence>MGGLGRLAGMSVAATHTLGQFLRAHRARLGPADVGLAGGGDRRVAGLRREEVAVLAGVSIDYYTRLEQGRERNPSAPVLDAIGRALDLSLDARAHLFRLARLSPAPDRSREPVHPALLQLLDSFPNAAAYVLGPAFDVLATNAVAAALLSPFPGMTNMVQVLFRHPRAKSVFAEWPSLVERVVQALRLNAGAYPDDPRIAALVEDLVQTSPGFRTRWQEGQSVAGLARMAKVFVHPVAGRIELTYQTFDVRDAPGQQLLVGTPEPGSPSASALTRLTAA</sequence>
<dbReference type="EMBL" id="FNDJ01000003">
    <property type="protein sequence ID" value="SDH70909.1"/>
    <property type="molecule type" value="Genomic_DNA"/>
</dbReference>
<dbReference type="PANTHER" id="PTHR35010:SF2">
    <property type="entry name" value="BLL4672 PROTEIN"/>
    <property type="match status" value="1"/>
</dbReference>
<dbReference type="Pfam" id="PF13560">
    <property type="entry name" value="HTH_31"/>
    <property type="match status" value="1"/>
</dbReference>
<dbReference type="SMART" id="SM00530">
    <property type="entry name" value="HTH_XRE"/>
    <property type="match status" value="1"/>
</dbReference>
<protein>
    <submittedName>
        <fullName evidence="2">Helix-turn-helix domain-containing protein</fullName>
    </submittedName>
</protein>
<reference evidence="2 3" key="1">
    <citation type="submission" date="2016-10" db="EMBL/GenBank/DDBJ databases">
        <authorList>
            <person name="de Groot N.N."/>
        </authorList>
    </citation>
    <scope>NUCLEOTIDE SEQUENCE [LARGE SCALE GENOMIC DNA]</scope>
    <source>
        <strain evidence="2 3">CGMCC 4.6533</strain>
    </source>
</reference>
<dbReference type="CDD" id="cd00093">
    <property type="entry name" value="HTH_XRE"/>
    <property type="match status" value="1"/>
</dbReference>
<evidence type="ECO:0000313" key="3">
    <source>
        <dbReference type="Proteomes" id="UP000199202"/>
    </source>
</evidence>
<dbReference type="Gene3D" id="3.30.450.180">
    <property type="match status" value="1"/>
</dbReference>
<gene>
    <name evidence="2" type="ORF">SAMN05421869_10333</name>
</gene>
<evidence type="ECO:0000259" key="1">
    <source>
        <dbReference type="PROSITE" id="PS50943"/>
    </source>
</evidence>
<accession>A0A1G8EMG9</accession>
<evidence type="ECO:0000313" key="2">
    <source>
        <dbReference type="EMBL" id="SDH70909.1"/>
    </source>
</evidence>
<dbReference type="AlphaFoldDB" id="A0A1G8EMG9"/>
<dbReference type="Proteomes" id="UP000199202">
    <property type="component" value="Unassembled WGS sequence"/>
</dbReference>
<dbReference type="InterPro" id="IPR041413">
    <property type="entry name" value="MLTR_LBD"/>
</dbReference>
<keyword evidence="3" id="KW-1185">Reference proteome</keyword>
<proteinExistence type="predicted"/>